<dbReference type="CDD" id="cd09631">
    <property type="entry name" value="DOMON_DOH"/>
    <property type="match status" value="1"/>
</dbReference>
<dbReference type="AlphaFoldDB" id="A0A8J2S4L0"/>
<feature type="signal peptide" evidence="1">
    <location>
        <begin position="1"/>
        <end position="20"/>
    </location>
</feature>
<keyword evidence="3" id="KW-1185">Reference proteome</keyword>
<evidence type="ECO:0000313" key="3">
    <source>
        <dbReference type="Proteomes" id="UP000789390"/>
    </source>
</evidence>
<protein>
    <recommendedName>
        <fullName evidence="4">DOMON domain-containing protein</fullName>
    </recommendedName>
</protein>
<comment type="caution">
    <text evidence="2">The sequence shown here is derived from an EMBL/GenBank/DDBJ whole genome shotgun (WGS) entry which is preliminary data.</text>
</comment>
<evidence type="ECO:0000313" key="2">
    <source>
        <dbReference type="EMBL" id="CAH0112849.1"/>
    </source>
</evidence>
<evidence type="ECO:0008006" key="4">
    <source>
        <dbReference type="Google" id="ProtNLM"/>
    </source>
</evidence>
<keyword evidence="1" id="KW-0732">Signal</keyword>
<proteinExistence type="predicted"/>
<dbReference type="OrthoDB" id="19261at2759"/>
<name>A0A8J2S4L0_9CRUS</name>
<gene>
    <name evidence="2" type="ORF">DGAL_LOCUS16642</name>
</gene>
<evidence type="ECO:0000256" key="1">
    <source>
        <dbReference type="SAM" id="SignalP"/>
    </source>
</evidence>
<feature type="chain" id="PRO_5035202856" description="DOMON domain-containing protein" evidence="1">
    <location>
        <begin position="21"/>
        <end position="203"/>
    </location>
</feature>
<sequence length="203" mass="22943">MTKMLLLIASSLVMAICSSAFPASHHQQINGRYLETIVLNNTVDLDPEGTFRLDWDLVYEIPTNPLVVLEIQVQTSGWFSLRFTSTDLTLGDYFYGAYDPNKPSDNFFLDKHCQLFEGIGCETPEGPREDIRNDFQLVSFEFKSGYSMMRIARLADTGNNLQDVVITPGPMMIGWAWSAGIYNEFGLLTLIEKFGFQTVTLIE</sequence>
<accession>A0A8J2S4L0</accession>
<dbReference type="Proteomes" id="UP000789390">
    <property type="component" value="Unassembled WGS sequence"/>
</dbReference>
<dbReference type="EMBL" id="CAKKLH010000332">
    <property type="protein sequence ID" value="CAH0112849.1"/>
    <property type="molecule type" value="Genomic_DNA"/>
</dbReference>
<reference evidence="2" key="1">
    <citation type="submission" date="2021-11" db="EMBL/GenBank/DDBJ databases">
        <authorList>
            <person name="Schell T."/>
        </authorList>
    </citation>
    <scope>NUCLEOTIDE SEQUENCE</scope>
    <source>
        <strain evidence="2">M5</strain>
    </source>
</reference>
<dbReference type="InterPro" id="IPR045266">
    <property type="entry name" value="DOH_DOMON"/>
</dbReference>
<organism evidence="2 3">
    <name type="scientific">Daphnia galeata</name>
    <dbReference type="NCBI Taxonomy" id="27404"/>
    <lineage>
        <taxon>Eukaryota</taxon>
        <taxon>Metazoa</taxon>
        <taxon>Ecdysozoa</taxon>
        <taxon>Arthropoda</taxon>
        <taxon>Crustacea</taxon>
        <taxon>Branchiopoda</taxon>
        <taxon>Diplostraca</taxon>
        <taxon>Cladocera</taxon>
        <taxon>Anomopoda</taxon>
        <taxon>Daphniidae</taxon>
        <taxon>Daphnia</taxon>
    </lineage>
</organism>